<proteinExistence type="predicted"/>
<dbReference type="Proteomes" id="UP000289738">
    <property type="component" value="Chromosome B09"/>
</dbReference>
<feature type="domain" description="FAR1" evidence="1">
    <location>
        <begin position="24"/>
        <end position="107"/>
    </location>
</feature>
<sequence length="162" mass="18753">MESEIGDDVPVIDMKFECMDAVIQFYNTYVRKVGFDWMNRCSKKNVDGVVYYVILVCNREGRAESKVDETRKTYPKGPTRCKAKMIASSDVGDSWIVRVVELKHCHNRGYCGKIRLFLCKLKGLAKLILKPIFEYVKHFRSCLIMPADLIALVFGKRCEKFH</sequence>
<dbReference type="EMBL" id="SDMP01000019">
    <property type="protein sequence ID" value="RYQ90716.1"/>
    <property type="molecule type" value="Genomic_DNA"/>
</dbReference>
<evidence type="ECO:0000313" key="3">
    <source>
        <dbReference type="Proteomes" id="UP000289738"/>
    </source>
</evidence>
<dbReference type="PANTHER" id="PTHR46328:SF42">
    <property type="entry name" value="PROTEIN FAR1-RELATED SEQUENCE 5-LIKE ISOFORM X1"/>
    <property type="match status" value="1"/>
</dbReference>
<protein>
    <recommendedName>
        <fullName evidence="1">FAR1 domain-containing protein</fullName>
    </recommendedName>
</protein>
<evidence type="ECO:0000259" key="1">
    <source>
        <dbReference type="Pfam" id="PF03101"/>
    </source>
</evidence>
<dbReference type="AlphaFoldDB" id="A0A444XM78"/>
<dbReference type="Pfam" id="PF03101">
    <property type="entry name" value="FAR1"/>
    <property type="match status" value="1"/>
</dbReference>
<keyword evidence="3" id="KW-1185">Reference proteome</keyword>
<organism evidence="2 3">
    <name type="scientific">Arachis hypogaea</name>
    <name type="common">Peanut</name>
    <dbReference type="NCBI Taxonomy" id="3818"/>
    <lineage>
        <taxon>Eukaryota</taxon>
        <taxon>Viridiplantae</taxon>
        <taxon>Streptophyta</taxon>
        <taxon>Embryophyta</taxon>
        <taxon>Tracheophyta</taxon>
        <taxon>Spermatophyta</taxon>
        <taxon>Magnoliopsida</taxon>
        <taxon>eudicotyledons</taxon>
        <taxon>Gunneridae</taxon>
        <taxon>Pentapetalae</taxon>
        <taxon>rosids</taxon>
        <taxon>fabids</taxon>
        <taxon>Fabales</taxon>
        <taxon>Fabaceae</taxon>
        <taxon>Papilionoideae</taxon>
        <taxon>50 kb inversion clade</taxon>
        <taxon>dalbergioids sensu lato</taxon>
        <taxon>Dalbergieae</taxon>
        <taxon>Pterocarpus clade</taxon>
        <taxon>Arachis</taxon>
    </lineage>
</organism>
<gene>
    <name evidence="2" type="ORF">Ahy_B09g096740</name>
</gene>
<comment type="caution">
    <text evidence="2">The sequence shown here is derived from an EMBL/GenBank/DDBJ whole genome shotgun (WGS) entry which is preliminary data.</text>
</comment>
<dbReference type="InterPro" id="IPR004330">
    <property type="entry name" value="FAR1_DNA_bnd_dom"/>
</dbReference>
<name>A0A444XM78_ARAHY</name>
<evidence type="ECO:0000313" key="2">
    <source>
        <dbReference type="EMBL" id="RYQ90716.1"/>
    </source>
</evidence>
<accession>A0A444XM78</accession>
<dbReference type="PANTHER" id="PTHR46328">
    <property type="entry name" value="FAR-RED IMPAIRED RESPONSIVE (FAR1) FAMILY PROTEIN-RELATED"/>
    <property type="match status" value="1"/>
</dbReference>
<reference evidence="2 3" key="1">
    <citation type="submission" date="2019-01" db="EMBL/GenBank/DDBJ databases">
        <title>Sequencing of cultivated peanut Arachis hypogaea provides insights into genome evolution and oil improvement.</title>
        <authorList>
            <person name="Chen X."/>
        </authorList>
    </citation>
    <scope>NUCLEOTIDE SEQUENCE [LARGE SCALE GENOMIC DNA]</scope>
    <source>
        <strain evidence="3">cv. Fuhuasheng</strain>
        <tissue evidence="2">Leaves</tissue>
    </source>
</reference>